<evidence type="ECO:0000256" key="14">
    <source>
        <dbReference type="SAM" id="Phobius"/>
    </source>
</evidence>
<comment type="pathway">
    <text evidence="4">Carbohydrate metabolism; tricarboxylic acid cycle.</text>
</comment>
<evidence type="ECO:0000256" key="6">
    <source>
        <dbReference type="ARBA" id="ARBA00022532"/>
    </source>
</evidence>
<keyword evidence="8 14" id="KW-0812">Transmembrane</keyword>
<dbReference type="InterPro" id="IPR000701">
    <property type="entry name" value="SuccDH_FuR_B_TM-su"/>
</dbReference>
<protein>
    <submittedName>
        <fullName evidence="15">Succinate dehydrogenase hydrophobic membrane anchor protein</fullName>
    </submittedName>
</protein>
<evidence type="ECO:0000313" key="15">
    <source>
        <dbReference type="EMBL" id="VAW22029.1"/>
    </source>
</evidence>
<dbReference type="InterPro" id="IPR034804">
    <property type="entry name" value="SQR/QFR_C/D"/>
</dbReference>
<dbReference type="CDD" id="cd03495">
    <property type="entry name" value="SQR_TypeC_SdhD_like"/>
    <property type="match status" value="1"/>
</dbReference>
<comment type="function">
    <text evidence="2">Membrane-anchoring subunit of succinate dehydrogenase (SDH).</text>
</comment>
<keyword evidence="7" id="KW-0349">Heme</keyword>
<evidence type="ECO:0000256" key="9">
    <source>
        <dbReference type="ARBA" id="ARBA00022723"/>
    </source>
</evidence>
<evidence type="ECO:0000256" key="5">
    <source>
        <dbReference type="ARBA" id="ARBA00022448"/>
    </source>
</evidence>
<keyword evidence="9" id="KW-0479">Metal-binding</keyword>
<keyword evidence="12" id="KW-0408">Iron</keyword>
<dbReference type="NCBIfam" id="TIGR02968">
    <property type="entry name" value="succ_dehyd_anc"/>
    <property type="match status" value="1"/>
</dbReference>
<keyword evidence="5" id="KW-0813">Transport</keyword>
<reference evidence="15" key="1">
    <citation type="submission" date="2018-06" db="EMBL/GenBank/DDBJ databases">
        <authorList>
            <person name="Zhirakovskaya E."/>
        </authorList>
    </citation>
    <scope>NUCLEOTIDE SEQUENCE</scope>
</reference>
<evidence type="ECO:0000256" key="13">
    <source>
        <dbReference type="ARBA" id="ARBA00023136"/>
    </source>
</evidence>
<evidence type="ECO:0000256" key="7">
    <source>
        <dbReference type="ARBA" id="ARBA00022617"/>
    </source>
</evidence>
<comment type="subcellular location">
    <subcellularLocation>
        <location evidence="3">Membrane</location>
        <topology evidence="3">Multi-pass membrane protein</topology>
    </subcellularLocation>
</comment>
<proteinExistence type="predicted"/>
<keyword evidence="10" id="KW-0249">Electron transport</keyword>
<dbReference type="Gene3D" id="1.20.1300.10">
    <property type="entry name" value="Fumarate reductase/succinate dehydrogenase, transmembrane subunit"/>
    <property type="match status" value="1"/>
</dbReference>
<dbReference type="InterPro" id="IPR014312">
    <property type="entry name" value="Succ_DH_anchor"/>
</dbReference>
<evidence type="ECO:0000256" key="12">
    <source>
        <dbReference type="ARBA" id="ARBA00023004"/>
    </source>
</evidence>
<evidence type="ECO:0000256" key="8">
    <source>
        <dbReference type="ARBA" id="ARBA00022692"/>
    </source>
</evidence>
<evidence type="ECO:0000256" key="3">
    <source>
        <dbReference type="ARBA" id="ARBA00004141"/>
    </source>
</evidence>
<feature type="transmembrane region" description="Helical" evidence="14">
    <location>
        <begin position="55"/>
        <end position="78"/>
    </location>
</feature>
<evidence type="ECO:0000256" key="4">
    <source>
        <dbReference type="ARBA" id="ARBA00005163"/>
    </source>
</evidence>
<evidence type="ECO:0000256" key="11">
    <source>
        <dbReference type="ARBA" id="ARBA00022989"/>
    </source>
</evidence>
<organism evidence="15">
    <name type="scientific">hydrothermal vent metagenome</name>
    <dbReference type="NCBI Taxonomy" id="652676"/>
    <lineage>
        <taxon>unclassified sequences</taxon>
        <taxon>metagenomes</taxon>
        <taxon>ecological metagenomes</taxon>
    </lineage>
</organism>
<dbReference type="AlphaFoldDB" id="A0A3B0UBQ9"/>
<gene>
    <name evidence="15" type="ORF">MNBD_ALPHA12-862</name>
</gene>
<dbReference type="GO" id="GO:0006099">
    <property type="term" value="P:tricarboxylic acid cycle"/>
    <property type="evidence" value="ECO:0007669"/>
    <property type="project" value="UniProtKB-UniPathway"/>
</dbReference>
<comment type="cofactor">
    <cofactor evidence="1">
        <name>heme</name>
        <dbReference type="ChEBI" id="CHEBI:30413"/>
    </cofactor>
</comment>
<keyword evidence="6" id="KW-0816">Tricarboxylic acid cycle</keyword>
<keyword evidence="11 14" id="KW-1133">Transmembrane helix</keyword>
<feature type="transmembrane region" description="Helical" evidence="14">
    <location>
        <begin position="28"/>
        <end position="48"/>
    </location>
</feature>
<dbReference type="SUPFAM" id="SSF81343">
    <property type="entry name" value="Fumarate reductase respiratory complex transmembrane subunits"/>
    <property type="match status" value="1"/>
</dbReference>
<sequence length="126" mass="13741">MNMRTPLSIISGLGSIRGGTSHFWRQRLTALANVPLSLFLVWLVIQLAGADRFDLVVALGNPLVATLLVLTIISFTWHMCLGVQMVIEDYTHSEGLKIILLILNNFIGFMVAAISVVAVLKMSFGG</sequence>
<evidence type="ECO:0000256" key="1">
    <source>
        <dbReference type="ARBA" id="ARBA00001971"/>
    </source>
</evidence>
<evidence type="ECO:0000256" key="2">
    <source>
        <dbReference type="ARBA" id="ARBA00004050"/>
    </source>
</evidence>
<dbReference type="EMBL" id="UOEO01000196">
    <property type="protein sequence ID" value="VAW22029.1"/>
    <property type="molecule type" value="Genomic_DNA"/>
</dbReference>
<dbReference type="GO" id="GO:0016020">
    <property type="term" value="C:membrane"/>
    <property type="evidence" value="ECO:0007669"/>
    <property type="project" value="UniProtKB-SubCell"/>
</dbReference>
<accession>A0A3B0UBQ9</accession>
<dbReference type="GO" id="GO:0020037">
    <property type="term" value="F:heme binding"/>
    <property type="evidence" value="ECO:0007669"/>
    <property type="project" value="InterPro"/>
</dbReference>
<name>A0A3B0UBQ9_9ZZZZ</name>
<dbReference type="GO" id="GO:0046872">
    <property type="term" value="F:metal ion binding"/>
    <property type="evidence" value="ECO:0007669"/>
    <property type="project" value="UniProtKB-KW"/>
</dbReference>
<dbReference type="Pfam" id="PF01127">
    <property type="entry name" value="Sdh_cyt"/>
    <property type="match status" value="1"/>
</dbReference>
<keyword evidence="13 14" id="KW-0472">Membrane</keyword>
<feature type="transmembrane region" description="Helical" evidence="14">
    <location>
        <begin position="98"/>
        <end position="120"/>
    </location>
</feature>
<dbReference type="UniPathway" id="UPA00223"/>
<evidence type="ECO:0000256" key="10">
    <source>
        <dbReference type="ARBA" id="ARBA00022982"/>
    </source>
</evidence>